<feature type="compositionally biased region" description="Polar residues" evidence="1">
    <location>
        <begin position="221"/>
        <end position="236"/>
    </location>
</feature>
<reference evidence="3 4" key="1">
    <citation type="journal article" date="2016" name="Nat. Commun.">
        <title>Thousands of microbial genomes shed light on interconnected biogeochemical processes in an aquifer system.</title>
        <authorList>
            <person name="Anantharaman K."/>
            <person name="Brown C.T."/>
            <person name="Hug L.A."/>
            <person name="Sharon I."/>
            <person name="Castelle C.J."/>
            <person name="Probst A.J."/>
            <person name="Thomas B.C."/>
            <person name="Singh A."/>
            <person name="Wilkins M.J."/>
            <person name="Karaoz U."/>
            <person name="Brodie E.L."/>
            <person name="Williams K.H."/>
            <person name="Hubbard S.S."/>
            <person name="Banfield J.F."/>
        </authorList>
    </citation>
    <scope>NUCLEOTIDE SEQUENCE [LARGE SCALE GENOMIC DNA]</scope>
</reference>
<feature type="compositionally biased region" description="Low complexity" evidence="1">
    <location>
        <begin position="146"/>
        <end position="159"/>
    </location>
</feature>
<evidence type="ECO:0000256" key="2">
    <source>
        <dbReference type="SAM" id="Phobius"/>
    </source>
</evidence>
<dbReference type="AlphaFoldDB" id="A0A1F5YSS8"/>
<dbReference type="STRING" id="1798371.A2W14_00325"/>
<feature type="region of interest" description="Disordered" evidence="1">
    <location>
        <begin position="635"/>
        <end position="675"/>
    </location>
</feature>
<feature type="compositionally biased region" description="Gly residues" evidence="1">
    <location>
        <begin position="169"/>
        <end position="179"/>
    </location>
</feature>
<organism evidence="3 4">
    <name type="scientific">Candidatus Gottesmanbacteria bacterium RBG_16_37_8</name>
    <dbReference type="NCBI Taxonomy" id="1798371"/>
    <lineage>
        <taxon>Bacteria</taxon>
        <taxon>Candidatus Gottesmaniibacteriota</taxon>
    </lineage>
</organism>
<feature type="transmembrane region" description="Helical" evidence="2">
    <location>
        <begin position="723"/>
        <end position="743"/>
    </location>
</feature>
<feature type="compositionally biased region" description="Low complexity" evidence="1">
    <location>
        <begin position="38"/>
        <end position="66"/>
    </location>
</feature>
<dbReference type="EMBL" id="MFJA01000034">
    <property type="protein sequence ID" value="OGG03271.1"/>
    <property type="molecule type" value="Genomic_DNA"/>
</dbReference>
<sequence>MKNQIKKILITIIITALLFVQVKPVLADDLPPPPSIPDAPSVPSVPSVPSAPSVPSVPSIPSAPSIFNPPSVPTAPSIPSNQETPRHHNNNDNNDDDNQSAPTSNETNNNQGSTDSSEQTAGTSAPALAGTDNGEQVADGQVGDPTITTGDATTTGTSTVNANSNIAGLSGGDGSGDGSGISVTNSGNGAGSNNSGSATVVSDNNTNQTNGAIVGNDLGLASNTGENSASRNVGSSTITTGDANTTGTMITAVNTNIAGASVSEFNVVDDQNGDIVLDFAANCITGCGTGSTEVTNSGNGADSTNTTDVTQITNNNTFQQNDATVDNNMDLLANSGQNTTSRNTGGDSTITTGDANVAADILTFVNNNLVGNVALGIVNIFGNLIGDIILPESVFNSLVCGTSCAQGDVNVANTGNGDNSTNNISVTQTTNDATFQANTASIENNLIFNAQTGGNDVSRNTGGDNSITTGSSSVNAQVLNIANSNLDGSNWWLVIINRAGQWVGQIVGAPGSNFAGSTGSEFTVGPNGEITVTNSGNGADSVNNINVDQTTNNTTNQINNANIVNNVNLAAITGNNTASYNTGGNNSITTGDAKIVANLINFVNNNIKGGKLVVTMVNVFGSWFGDFVAPGQKKNNSHGVGGQLAAANTDNSNENSSDNNNSNSNNNSGESTGQVQPAVTTMTINNSGGSSIVGQVAVLSNQIGKIKSLALGNSTNVDANKKVTINLAWALLLIPLIALFILIRKRILFTKFLPRH</sequence>
<feature type="region of interest" description="Disordered" evidence="1">
    <location>
        <begin position="37"/>
        <end position="241"/>
    </location>
</feature>
<feature type="compositionally biased region" description="Polar residues" evidence="1">
    <location>
        <begin position="199"/>
        <end position="211"/>
    </location>
</feature>
<evidence type="ECO:0000313" key="3">
    <source>
        <dbReference type="EMBL" id="OGG03271.1"/>
    </source>
</evidence>
<comment type="caution">
    <text evidence="3">The sequence shown here is derived from an EMBL/GenBank/DDBJ whole genome shotgun (WGS) entry which is preliminary data.</text>
</comment>
<feature type="compositionally biased region" description="Low complexity" evidence="1">
    <location>
        <begin position="185"/>
        <end position="198"/>
    </location>
</feature>
<keyword evidence="2" id="KW-1133">Transmembrane helix</keyword>
<protein>
    <submittedName>
        <fullName evidence="3">Uncharacterized protein</fullName>
    </submittedName>
</protein>
<feature type="compositionally biased region" description="Low complexity" evidence="1">
    <location>
        <begin position="648"/>
        <end position="673"/>
    </location>
</feature>
<evidence type="ECO:0000256" key="1">
    <source>
        <dbReference type="SAM" id="MobiDB-lite"/>
    </source>
</evidence>
<dbReference type="Proteomes" id="UP000176665">
    <property type="component" value="Unassembled WGS sequence"/>
</dbReference>
<proteinExistence type="predicted"/>
<keyword evidence="2" id="KW-0472">Membrane</keyword>
<gene>
    <name evidence="3" type="ORF">A2W14_00325</name>
</gene>
<name>A0A1F5YSS8_9BACT</name>
<feature type="compositionally biased region" description="Polar residues" evidence="1">
    <location>
        <begin position="99"/>
        <end position="123"/>
    </location>
</feature>
<accession>A0A1F5YSS8</accession>
<evidence type="ECO:0000313" key="4">
    <source>
        <dbReference type="Proteomes" id="UP000176665"/>
    </source>
</evidence>
<keyword evidence="2" id="KW-0812">Transmembrane</keyword>